<evidence type="ECO:0000256" key="1">
    <source>
        <dbReference type="ARBA" id="ARBA00006754"/>
    </source>
</evidence>
<gene>
    <name evidence="5" type="ORF">MTY59_13320</name>
</gene>
<dbReference type="Pfam" id="PF14361">
    <property type="entry name" value="RsbRD_N"/>
    <property type="match status" value="1"/>
</dbReference>
<feature type="domain" description="PucR C-terminal helix-turn-helix" evidence="2">
    <location>
        <begin position="333"/>
        <end position="390"/>
    </location>
</feature>
<dbReference type="Pfam" id="PF13556">
    <property type="entry name" value="HTH_30"/>
    <property type="match status" value="1"/>
</dbReference>
<feature type="domain" description="CdaR GGDEF-like" evidence="4">
    <location>
        <begin position="171"/>
        <end position="282"/>
    </location>
</feature>
<dbReference type="Proteomes" id="UP000826012">
    <property type="component" value="Chromosome"/>
</dbReference>
<dbReference type="PANTHER" id="PTHR33744:SF1">
    <property type="entry name" value="DNA-BINDING TRANSCRIPTIONAL ACTIVATOR ADER"/>
    <property type="match status" value="1"/>
</dbReference>
<evidence type="ECO:0000259" key="3">
    <source>
        <dbReference type="Pfam" id="PF14361"/>
    </source>
</evidence>
<feature type="domain" description="RsbT co-antagonist protein RsbRD N-terminal" evidence="3">
    <location>
        <begin position="22"/>
        <end position="161"/>
    </location>
</feature>
<dbReference type="InterPro" id="IPR041522">
    <property type="entry name" value="CdaR_GGDEF"/>
</dbReference>
<reference evidence="5 6" key="1">
    <citation type="submission" date="2021-07" db="EMBL/GenBank/DDBJ databases">
        <title>Complete genome sequence of nontuberculous Mycobacterium sp. TY59.</title>
        <authorList>
            <person name="Fukushima K."/>
        </authorList>
    </citation>
    <scope>NUCLEOTIDE SEQUENCE [LARGE SCALE GENOMIC DNA]</scope>
    <source>
        <strain evidence="5 6">TY59</strain>
    </source>
</reference>
<evidence type="ECO:0000313" key="6">
    <source>
        <dbReference type="Proteomes" id="UP000826012"/>
    </source>
</evidence>
<evidence type="ECO:0000313" key="5">
    <source>
        <dbReference type="EMBL" id="BCZ21477.1"/>
    </source>
</evidence>
<evidence type="ECO:0000259" key="2">
    <source>
        <dbReference type="Pfam" id="PF13556"/>
    </source>
</evidence>
<sequence length="417" mass="44986">MAASAADPQLAELGAALLSRADELADTMVALLRRDVGFHRTVALVTDDQLRGAIRTHLDFILGVFGAPQRDYDTAAAAATGRSRAAAGVPLPAVMDSYRLCARFLWDELRVEAGRAGAVTDGGLVRASSAMWLALEEFTTAMVSGYQEEMARRLVDRQQERSAMVQALIDGRLADTVDLWNTADTLRISVRGPYTVVCAELSSIGRSVLPGIENRLAARGVSSAWRLQPDIEIGILQLGPNKSIDLVIEELSKHTATRIGISPPIMDLGQTAGALRYARIAMTASRPDRGPITVFDRDVMAITAVAAPEVMDRVAANVLGALDELPEHEREALLDTLEAWFDHGGSAERAAQALYVHANTVRQRLRKIEQRTGRPVTEPRAAAELCVALETIRRVANRNPGAEFSAGAPRSGRRPSG</sequence>
<proteinExistence type="inferred from homology"/>
<protein>
    <recommendedName>
        <fullName evidence="7">PucR family transcriptional regulator</fullName>
    </recommendedName>
</protein>
<name>A0ABN6IFW7_9MYCO</name>
<dbReference type="InterPro" id="IPR025751">
    <property type="entry name" value="RsbRD_N_dom"/>
</dbReference>
<reference evidence="5 6" key="2">
    <citation type="submission" date="2021-07" db="EMBL/GenBank/DDBJ databases">
        <authorList>
            <person name="Matsumoto Y."/>
            <person name="Motooka D."/>
            <person name="Nakamura S."/>
        </authorList>
    </citation>
    <scope>NUCLEOTIDE SEQUENCE [LARGE SCALE GENOMIC DNA]</scope>
    <source>
        <strain evidence="5 6">TY59</strain>
    </source>
</reference>
<dbReference type="PANTHER" id="PTHR33744">
    <property type="entry name" value="CARBOHYDRATE DIACID REGULATOR"/>
    <property type="match status" value="1"/>
</dbReference>
<comment type="similarity">
    <text evidence="1">Belongs to the CdaR family.</text>
</comment>
<evidence type="ECO:0008006" key="7">
    <source>
        <dbReference type="Google" id="ProtNLM"/>
    </source>
</evidence>
<dbReference type="InterPro" id="IPR025736">
    <property type="entry name" value="PucR_C-HTH_dom"/>
</dbReference>
<dbReference type="InterPro" id="IPR042070">
    <property type="entry name" value="PucR_C-HTH_sf"/>
</dbReference>
<dbReference type="InterPro" id="IPR051448">
    <property type="entry name" value="CdaR-like_regulators"/>
</dbReference>
<dbReference type="RefSeq" id="WP_221044968.1">
    <property type="nucleotide sequence ID" value="NZ_AP024828.1"/>
</dbReference>
<organism evidence="5 6">
    <name type="scientific">Mycobacterium senriense</name>
    <dbReference type="NCBI Taxonomy" id="2775496"/>
    <lineage>
        <taxon>Bacteria</taxon>
        <taxon>Bacillati</taxon>
        <taxon>Actinomycetota</taxon>
        <taxon>Actinomycetes</taxon>
        <taxon>Mycobacteriales</taxon>
        <taxon>Mycobacteriaceae</taxon>
        <taxon>Mycobacterium</taxon>
        <taxon>Mycobacterium avium complex (MAC)</taxon>
    </lineage>
</organism>
<dbReference type="EMBL" id="AP024828">
    <property type="protein sequence ID" value="BCZ21477.1"/>
    <property type="molecule type" value="Genomic_DNA"/>
</dbReference>
<evidence type="ECO:0000259" key="4">
    <source>
        <dbReference type="Pfam" id="PF17853"/>
    </source>
</evidence>
<keyword evidence="6" id="KW-1185">Reference proteome</keyword>
<dbReference type="Pfam" id="PF17853">
    <property type="entry name" value="GGDEF_2"/>
    <property type="match status" value="1"/>
</dbReference>
<accession>A0ABN6IFW7</accession>
<dbReference type="Gene3D" id="1.10.10.2840">
    <property type="entry name" value="PucR C-terminal helix-turn-helix domain"/>
    <property type="match status" value="1"/>
</dbReference>